<proteinExistence type="predicted"/>
<dbReference type="KEGG" id="rpe:RPE_2680"/>
<evidence type="ECO:0000313" key="3">
    <source>
        <dbReference type="EMBL" id="ABJ06617.1"/>
    </source>
</evidence>
<dbReference type="EMBL" id="CP000463">
    <property type="protein sequence ID" value="ABJ06617.1"/>
    <property type="molecule type" value="Genomic_DNA"/>
</dbReference>
<keyword evidence="2" id="KW-0812">Transmembrane</keyword>
<accession>Q07N67</accession>
<feature type="region of interest" description="Disordered" evidence="1">
    <location>
        <begin position="46"/>
        <end position="85"/>
    </location>
</feature>
<sequence length="85" mass="9675">MTSALFETVRIILAMALLLTVVIGIGWASWLALGFLSSVGRPRPRLLANQRRTTPGREPTRPRSDLAWRHGRNDLVDRDQEPRRD</sequence>
<keyword evidence="2" id="KW-1133">Transmembrane helix</keyword>
<reference evidence="3" key="1">
    <citation type="submission" date="2006-09" db="EMBL/GenBank/DDBJ databases">
        <title>Complete sequence of Rhodopseudomonas palustris BisA53.</title>
        <authorList>
            <consortium name="US DOE Joint Genome Institute"/>
            <person name="Copeland A."/>
            <person name="Lucas S."/>
            <person name="Lapidus A."/>
            <person name="Barry K."/>
            <person name="Detter J.C."/>
            <person name="Glavina del Rio T."/>
            <person name="Hammon N."/>
            <person name="Israni S."/>
            <person name="Dalin E."/>
            <person name="Tice H."/>
            <person name="Pitluck S."/>
            <person name="Chain P."/>
            <person name="Malfatti S."/>
            <person name="Shin M."/>
            <person name="Vergez L."/>
            <person name="Schmutz J."/>
            <person name="Larimer F."/>
            <person name="Land M."/>
            <person name="Hauser L."/>
            <person name="Pelletier D.A."/>
            <person name="Kyrpides N."/>
            <person name="Kim E."/>
            <person name="Harwood C.S."/>
            <person name="Oda Y."/>
            <person name="Richardson P."/>
        </authorList>
    </citation>
    <scope>NUCLEOTIDE SEQUENCE [LARGE SCALE GENOMIC DNA]</scope>
    <source>
        <strain evidence="3">BisA53</strain>
    </source>
</reference>
<dbReference type="HOGENOM" id="CLU_2510517_0_0_5"/>
<gene>
    <name evidence="3" type="ordered locus">RPE_2680</name>
</gene>
<protein>
    <submittedName>
        <fullName evidence="3">Uncharacterized protein</fullName>
    </submittedName>
</protein>
<feature type="transmembrane region" description="Helical" evidence="2">
    <location>
        <begin position="12"/>
        <end position="36"/>
    </location>
</feature>
<evidence type="ECO:0000256" key="2">
    <source>
        <dbReference type="SAM" id="Phobius"/>
    </source>
</evidence>
<organism evidence="3">
    <name type="scientific">Rhodopseudomonas palustris (strain BisA53)</name>
    <dbReference type="NCBI Taxonomy" id="316055"/>
    <lineage>
        <taxon>Bacteria</taxon>
        <taxon>Pseudomonadati</taxon>
        <taxon>Pseudomonadota</taxon>
        <taxon>Alphaproteobacteria</taxon>
        <taxon>Hyphomicrobiales</taxon>
        <taxon>Nitrobacteraceae</taxon>
        <taxon>Rhodopseudomonas</taxon>
    </lineage>
</organism>
<keyword evidence="2" id="KW-0472">Membrane</keyword>
<name>Q07N67_RHOP5</name>
<evidence type="ECO:0000256" key="1">
    <source>
        <dbReference type="SAM" id="MobiDB-lite"/>
    </source>
</evidence>
<feature type="compositionally biased region" description="Basic and acidic residues" evidence="1">
    <location>
        <begin position="58"/>
        <end position="85"/>
    </location>
</feature>
<dbReference type="AlphaFoldDB" id="Q07N67"/>